<dbReference type="RefSeq" id="WP_107754248.1">
    <property type="nucleotide sequence ID" value="NZ_QBKF01000012.1"/>
</dbReference>
<dbReference type="PROSITE" id="PS51257">
    <property type="entry name" value="PROKAR_LIPOPROTEIN"/>
    <property type="match status" value="1"/>
</dbReference>
<keyword evidence="4" id="KW-1185">Reference proteome</keyword>
<keyword evidence="2" id="KW-0732">Signal</keyword>
<dbReference type="Proteomes" id="UP000244810">
    <property type="component" value="Unassembled WGS sequence"/>
</dbReference>
<dbReference type="OrthoDB" id="8443386at2"/>
<evidence type="ECO:0000313" key="3">
    <source>
        <dbReference type="EMBL" id="PVE45767.1"/>
    </source>
</evidence>
<organism evidence="3 4">
    <name type="scientific">Pararhodobacter aggregans</name>
    <dbReference type="NCBI Taxonomy" id="404875"/>
    <lineage>
        <taxon>Bacteria</taxon>
        <taxon>Pseudomonadati</taxon>
        <taxon>Pseudomonadota</taxon>
        <taxon>Alphaproteobacteria</taxon>
        <taxon>Rhodobacterales</taxon>
        <taxon>Paracoccaceae</taxon>
        <taxon>Pararhodobacter</taxon>
    </lineage>
</organism>
<dbReference type="Gene3D" id="3.40.190.150">
    <property type="entry name" value="Bordetella uptake gene, domain 1"/>
    <property type="match status" value="1"/>
</dbReference>
<dbReference type="Gene3D" id="3.40.190.10">
    <property type="entry name" value="Periplasmic binding protein-like II"/>
    <property type="match status" value="1"/>
</dbReference>
<dbReference type="AlphaFoldDB" id="A0A2T7UM81"/>
<dbReference type="Pfam" id="PF03401">
    <property type="entry name" value="TctC"/>
    <property type="match status" value="1"/>
</dbReference>
<feature type="chain" id="PRO_5015593117" evidence="2">
    <location>
        <begin position="25"/>
        <end position="319"/>
    </location>
</feature>
<dbReference type="PANTHER" id="PTHR42928:SF5">
    <property type="entry name" value="BLR1237 PROTEIN"/>
    <property type="match status" value="1"/>
</dbReference>
<sequence>MIRAIPTCAAALLAGACFTLPAFAQSAGWTPPGPITLMIGFAAGGGADTQARLVAQGIEDATGWTVLPQQVTGNSGLTLAQQLRDAPADGSVIGMIVSETLAYNAVRVGNPDLQASNFTPLATTAAFQLGLVAMANGDFASWEAVEAAHEAGRPIRLGTATERQADMAYHLGLGSGIEFNIVQVQGGSEIMNGLRAGDLDLGWVAGAQASAVAGGEMVNVASGIPTPLAESPDAPTIRELGSNFYLDGYFMFVAPAGIPDEAREALSGAIASVVQNPQTEAGALIARNFGGASVLTGEALDAYLQAAVEDSVRLIDTVR</sequence>
<feature type="signal peptide" evidence="2">
    <location>
        <begin position="1"/>
        <end position="24"/>
    </location>
</feature>
<evidence type="ECO:0000313" key="4">
    <source>
        <dbReference type="Proteomes" id="UP000244810"/>
    </source>
</evidence>
<name>A0A2T7UM81_9RHOB</name>
<reference evidence="3 4" key="1">
    <citation type="journal article" date="2011" name="Syst. Appl. Microbiol.">
        <title>Defluviimonas denitrificans gen. nov., sp. nov., and Pararhodobacter aggregans gen. nov., sp. nov., non-phototrophic Rhodobacteraceae from the biofilter of a marine aquaculture.</title>
        <authorList>
            <person name="Foesel B.U."/>
            <person name="Drake H.L."/>
            <person name="Schramm A."/>
        </authorList>
    </citation>
    <scope>NUCLEOTIDE SEQUENCE [LARGE SCALE GENOMIC DNA]</scope>
    <source>
        <strain evidence="3 4">D1-19</strain>
    </source>
</reference>
<comment type="similarity">
    <text evidence="1">Belongs to the UPF0065 (bug) family.</text>
</comment>
<dbReference type="PANTHER" id="PTHR42928">
    <property type="entry name" value="TRICARBOXYLATE-BINDING PROTEIN"/>
    <property type="match status" value="1"/>
</dbReference>
<protein>
    <submittedName>
        <fullName evidence="3">Tripartite tricarboxylate transporter substrate-binding protein</fullName>
    </submittedName>
</protein>
<gene>
    <name evidence="3" type="ORF">DDE23_19885</name>
</gene>
<comment type="caution">
    <text evidence="3">The sequence shown here is derived from an EMBL/GenBank/DDBJ whole genome shotgun (WGS) entry which is preliminary data.</text>
</comment>
<dbReference type="InterPro" id="IPR005064">
    <property type="entry name" value="BUG"/>
</dbReference>
<evidence type="ECO:0000256" key="1">
    <source>
        <dbReference type="ARBA" id="ARBA00006987"/>
    </source>
</evidence>
<dbReference type="InterPro" id="IPR042100">
    <property type="entry name" value="Bug_dom1"/>
</dbReference>
<accession>A0A2T7UM81</accession>
<evidence type="ECO:0000256" key="2">
    <source>
        <dbReference type="SAM" id="SignalP"/>
    </source>
</evidence>
<dbReference type="EMBL" id="QDDR01000012">
    <property type="protein sequence ID" value="PVE45767.1"/>
    <property type="molecule type" value="Genomic_DNA"/>
</dbReference>
<proteinExistence type="inferred from homology"/>